<comment type="caution">
    <text evidence="1">The sequence shown here is derived from an EMBL/GenBank/DDBJ whole genome shotgun (WGS) entry which is preliminary data.</text>
</comment>
<dbReference type="AlphaFoldDB" id="A0A0K9PY11"/>
<dbReference type="Proteomes" id="UP000036987">
    <property type="component" value="Unassembled WGS sequence"/>
</dbReference>
<keyword evidence="2" id="KW-1185">Reference proteome</keyword>
<name>A0A0K9PY11_ZOSMR</name>
<protein>
    <submittedName>
        <fullName evidence="1">Uncharacterized protein</fullName>
    </submittedName>
</protein>
<accession>A0A0K9PY11</accession>
<proteinExistence type="predicted"/>
<evidence type="ECO:0000313" key="1">
    <source>
        <dbReference type="EMBL" id="KMZ73963.1"/>
    </source>
</evidence>
<sequence>MFAKLRDDCRYEKIKILTEEGVTRGQLHLKNEYAISVEQKNSVDGFNTPVTNGTMSGDQKLVSSPDFWASVVASAEEIESNMKSKDKVVRDDLSEVARRIDFTEMKQNSVESPYVSSMIKRMKARTFEKVEKKSSTKKNYLSIKIMERLPQT</sequence>
<gene>
    <name evidence="1" type="ORF">ZOSMA_139G00410</name>
</gene>
<reference evidence="2" key="1">
    <citation type="journal article" date="2016" name="Nature">
        <title>The genome of the seagrass Zostera marina reveals angiosperm adaptation to the sea.</title>
        <authorList>
            <person name="Olsen J.L."/>
            <person name="Rouze P."/>
            <person name="Verhelst B."/>
            <person name="Lin Y.-C."/>
            <person name="Bayer T."/>
            <person name="Collen J."/>
            <person name="Dattolo E."/>
            <person name="De Paoli E."/>
            <person name="Dittami S."/>
            <person name="Maumus F."/>
            <person name="Michel G."/>
            <person name="Kersting A."/>
            <person name="Lauritano C."/>
            <person name="Lohaus R."/>
            <person name="Toepel M."/>
            <person name="Tonon T."/>
            <person name="Vanneste K."/>
            <person name="Amirebrahimi M."/>
            <person name="Brakel J."/>
            <person name="Bostroem C."/>
            <person name="Chovatia M."/>
            <person name="Grimwood J."/>
            <person name="Jenkins J.W."/>
            <person name="Jueterbock A."/>
            <person name="Mraz A."/>
            <person name="Stam W.T."/>
            <person name="Tice H."/>
            <person name="Bornberg-Bauer E."/>
            <person name="Green P.J."/>
            <person name="Pearson G.A."/>
            <person name="Procaccini G."/>
            <person name="Duarte C.M."/>
            <person name="Schmutz J."/>
            <person name="Reusch T.B.H."/>
            <person name="Van de Peer Y."/>
        </authorList>
    </citation>
    <scope>NUCLEOTIDE SEQUENCE [LARGE SCALE GENOMIC DNA]</scope>
    <source>
        <strain evidence="2">cv. Finnish</strain>
    </source>
</reference>
<dbReference type="EMBL" id="LFYR01000513">
    <property type="protein sequence ID" value="KMZ73963.1"/>
    <property type="molecule type" value="Genomic_DNA"/>
</dbReference>
<organism evidence="1 2">
    <name type="scientific">Zostera marina</name>
    <name type="common">Eelgrass</name>
    <dbReference type="NCBI Taxonomy" id="29655"/>
    <lineage>
        <taxon>Eukaryota</taxon>
        <taxon>Viridiplantae</taxon>
        <taxon>Streptophyta</taxon>
        <taxon>Embryophyta</taxon>
        <taxon>Tracheophyta</taxon>
        <taxon>Spermatophyta</taxon>
        <taxon>Magnoliopsida</taxon>
        <taxon>Liliopsida</taxon>
        <taxon>Zosteraceae</taxon>
        <taxon>Zostera</taxon>
    </lineage>
</organism>
<evidence type="ECO:0000313" key="2">
    <source>
        <dbReference type="Proteomes" id="UP000036987"/>
    </source>
</evidence>